<dbReference type="SUPFAM" id="SSF52540">
    <property type="entry name" value="P-loop containing nucleoside triphosphate hydrolases"/>
    <property type="match status" value="2"/>
</dbReference>
<dbReference type="SMART" id="SM00382">
    <property type="entry name" value="AAA"/>
    <property type="match status" value="1"/>
</dbReference>
<feature type="region of interest" description="Disordered" evidence="1">
    <location>
        <begin position="1017"/>
        <end position="1048"/>
    </location>
</feature>
<dbReference type="InterPro" id="IPR003593">
    <property type="entry name" value="AAA+_ATPase"/>
</dbReference>
<feature type="region of interest" description="Disordered" evidence="1">
    <location>
        <begin position="127"/>
        <end position="151"/>
    </location>
</feature>
<dbReference type="STRING" id="215243.A0A0D2AH51"/>
<feature type="region of interest" description="Disordered" evidence="1">
    <location>
        <begin position="641"/>
        <end position="668"/>
    </location>
</feature>
<dbReference type="Proteomes" id="UP000053342">
    <property type="component" value="Unassembled WGS sequence"/>
</dbReference>
<dbReference type="Pfam" id="PF00004">
    <property type="entry name" value="AAA"/>
    <property type="match status" value="1"/>
</dbReference>
<accession>A0A0D2AH51</accession>
<feature type="compositionally biased region" description="Low complexity" evidence="1">
    <location>
        <begin position="641"/>
        <end position="657"/>
    </location>
</feature>
<feature type="region of interest" description="Disordered" evidence="1">
    <location>
        <begin position="167"/>
        <end position="187"/>
    </location>
</feature>
<name>A0A0D2AH51_9EURO</name>
<evidence type="ECO:0000256" key="1">
    <source>
        <dbReference type="SAM" id="MobiDB-lite"/>
    </source>
</evidence>
<organism evidence="3 4">
    <name type="scientific">Exophiala oligosperma</name>
    <dbReference type="NCBI Taxonomy" id="215243"/>
    <lineage>
        <taxon>Eukaryota</taxon>
        <taxon>Fungi</taxon>
        <taxon>Dikarya</taxon>
        <taxon>Ascomycota</taxon>
        <taxon>Pezizomycotina</taxon>
        <taxon>Eurotiomycetes</taxon>
        <taxon>Chaetothyriomycetidae</taxon>
        <taxon>Chaetothyriales</taxon>
        <taxon>Herpotrichiellaceae</taxon>
        <taxon>Exophiala</taxon>
    </lineage>
</organism>
<feature type="compositionally biased region" description="Basic and acidic residues" evidence="1">
    <location>
        <begin position="247"/>
        <end position="258"/>
    </location>
</feature>
<dbReference type="GO" id="GO:0005634">
    <property type="term" value="C:nucleus"/>
    <property type="evidence" value="ECO:0007669"/>
    <property type="project" value="TreeGrafter"/>
</dbReference>
<evidence type="ECO:0000313" key="4">
    <source>
        <dbReference type="Proteomes" id="UP000053342"/>
    </source>
</evidence>
<dbReference type="PANTHER" id="PTHR23389:SF21">
    <property type="entry name" value="ATPASE FAMILY AAA DOMAIN-CONTAINING PROTEIN 5"/>
    <property type="match status" value="1"/>
</dbReference>
<proteinExistence type="predicted"/>
<keyword evidence="4" id="KW-1185">Reference proteome</keyword>
<dbReference type="HOGENOM" id="CLU_003721_0_0_1"/>
<dbReference type="GeneID" id="27361265"/>
<dbReference type="GO" id="GO:0003677">
    <property type="term" value="F:DNA binding"/>
    <property type="evidence" value="ECO:0007669"/>
    <property type="project" value="TreeGrafter"/>
</dbReference>
<evidence type="ECO:0000313" key="3">
    <source>
        <dbReference type="EMBL" id="KIW39421.1"/>
    </source>
</evidence>
<reference evidence="3 4" key="1">
    <citation type="submission" date="2015-01" db="EMBL/GenBank/DDBJ databases">
        <title>The Genome Sequence of Exophiala oligosperma CBS72588.</title>
        <authorList>
            <consortium name="The Broad Institute Genomics Platform"/>
            <person name="Cuomo C."/>
            <person name="de Hoog S."/>
            <person name="Gorbushina A."/>
            <person name="Stielow B."/>
            <person name="Teixiera M."/>
            <person name="Abouelleil A."/>
            <person name="Chapman S.B."/>
            <person name="Priest M."/>
            <person name="Young S.K."/>
            <person name="Wortman J."/>
            <person name="Nusbaum C."/>
            <person name="Birren B."/>
        </authorList>
    </citation>
    <scope>NUCLEOTIDE SEQUENCE [LARGE SCALE GENOMIC DNA]</scope>
    <source>
        <strain evidence="3 4">CBS 72588</strain>
    </source>
</reference>
<feature type="region of interest" description="Disordered" evidence="1">
    <location>
        <begin position="211"/>
        <end position="268"/>
    </location>
</feature>
<dbReference type="RefSeq" id="XP_016259637.1">
    <property type="nucleotide sequence ID" value="XM_016410615.1"/>
</dbReference>
<feature type="compositionally biased region" description="Polar residues" evidence="1">
    <location>
        <begin position="75"/>
        <end position="99"/>
    </location>
</feature>
<feature type="domain" description="AAA+ ATPase" evidence="2">
    <location>
        <begin position="585"/>
        <end position="769"/>
    </location>
</feature>
<dbReference type="GO" id="GO:0005524">
    <property type="term" value="F:ATP binding"/>
    <property type="evidence" value="ECO:0007669"/>
    <property type="project" value="InterPro"/>
</dbReference>
<dbReference type="InterPro" id="IPR003959">
    <property type="entry name" value="ATPase_AAA_core"/>
</dbReference>
<evidence type="ECO:0000259" key="2">
    <source>
        <dbReference type="SMART" id="SM00382"/>
    </source>
</evidence>
<feature type="region of interest" description="Disordered" evidence="1">
    <location>
        <begin position="1067"/>
        <end position="1099"/>
    </location>
</feature>
<dbReference type="PANTHER" id="PTHR23389">
    <property type="entry name" value="CHROMOSOME TRANSMISSION FIDELITY FACTOR 18"/>
    <property type="match status" value="1"/>
</dbReference>
<protein>
    <recommendedName>
        <fullName evidence="2">AAA+ ATPase domain-containing protein</fullName>
    </recommendedName>
</protein>
<dbReference type="AlphaFoldDB" id="A0A0D2AH51"/>
<dbReference type="InterPro" id="IPR027417">
    <property type="entry name" value="P-loop_NTPase"/>
</dbReference>
<sequence length="1099" mass="121480">MAAVLDCGNGSGRSAQMHPFFQKAIVPHYGLSHDGSRFDVPPRLDGNPQPNRDSADSPPSDLSPPPPSYDAHRVTSGSQCYPMTSNYRESGASSLSNFDGNALDEESRRAKRRKILLEADEAKFEFSGSINTHQQSWQTQLENAARQDPELEERQEDCQGFMDTVPEHPRGYPKDLVATSGPPNTPPNLTSLVQVQHPMLERSDALKNAVSVEESISTDEKKMAISGDQPKITDSLNASIRRSPRTKRTDEDRSDKPRRAARQGKKVEMKNGKFVSTLRVILTYANKDAGQKIDEILSAEPAKASGSVVPQKKGRTATEKKATHPFFLGKTAVNTDKLPSVKSETSSLAPASEDEIAITKAPKPWKDIVFTTKKAFLDKSVNLMPSLWPPISLQRIQPECPFLYDSAMLSEVAAMPKSKNRDLIIPVEEDALHIFAGQLKGISDPSALVEVPTRKIMSGDELALTLDCHATTAYGSTDRLQALRLPLIKRIRTRPSPFDIGKAAGPHMWPQEYGPTCWQEVLQDQSQVLYDWLSNLQVHQVQTGAHISKAKLPPTKKRRKRKTDGMDDFIAYSDDDDDQSFAPYGKNAILIVGPCGCGKTASVYAIAQQLGFEVFELHPGIRRSARDIQEKVGDMTQNHLVQQADSQSRRSSVSSAAPGTSLASEPVSTNQQSIASLWGMSKGLKQKEMTDNKQETKVRSQKQSLILFEEVDILFEEDKGFWSGVQSLISSSKRPVIMTCNSLESVPLDELDLFTVLAFDRPQPVLAVDHLQSIAAAEGHLLNRDSIERLYASKGHDLRASITELNLWCQMTVGSTQGGLDWMLPCNMKARSNQDDSVLRIISQDTFTTGLDLLPNGHSDMEDMVRLTQDSLEVPAVDWIRDEIPVEDTDERRLETLDAMLSISEIRSTMDLLGPYTSPILATFIPTTSGGEKRKTPREKAVDSVVERLTQKRMSRLDVTDAFEMLMEDYRIALPTAPGRKAPSLDNAAQSVVTDVAPYVRNIVSHEQRLEQIRHELNGGSQVKRQRKTRAARAALEGGNKGTTRRDRWFPDGLDFSAVLATGNAWPQLKPEESYSGPDTPASSITTDPEADLVGPGRL</sequence>
<dbReference type="Gene3D" id="3.40.50.300">
    <property type="entry name" value="P-loop containing nucleotide triphosphate hydrolases"/>
    <property type="match status" value="1"/>
</dbReference>
<feature type="region of interest" description="Disordered" evidence="1">
    <location>
        <begin position="32"/>
        <end position="103"/>
    </location>
</feature>
<gene>
    <name evidence="3" type="ORF">PV06_09191</name>
</gene>
<feature type="compositionally biased region" description="Polar residues" evidence="1">
    <location>
        <begin position="128"/>
        <end position="142"/>
    </location>
</feature>
<dbReference type="OrthoDB" id="10064318at2759"/>
<dbReference type="GO" id="GO:0016887">
    <property type="term" value="F:ATP hydrolysis activity"/>
    <property type="evidence" value="ECO:0007669"/>
    <property type="project" value="InterPro"/>
</dbReference>
<dbReference type="EMBL" id="KN847340">
    <property type="protein sequence ID" value="KIW39421.1"/>
    <property type="molecule type" value="Genomic_DNA"/>
</dbReference>
<dbReference type="VEuPathDB" id="FungiDB:PV06_09191"/>